<feature type="active site" description="Nucleophile" evidence="4">
    <location>
        <position position="39"/>
    </location>
</feature>
<dbReference type="CDD" id="cd07208">
    <property type="entry name" value="Pat_hypo_Ecoli_yjju_like"/>
    <property type="match status" value="1"/>
</dbReference>
<evidence type="ECO:0000256" key="1">
    <source>
        <dbReference type="ARBA" id="ARBA00022801"/>
    </source>
</evidence>
<dbReference type="InterPro" id="IPR045943">
    <property type="entry name" value="DUF6363"/>
</dbReference>
<gene>
    <name evidence="6" type="ORF">BBEV_1510</name>
</gene>
<protein>
    <submittedName>
        <fullName evidence="6">Patatin-like phospholipase</fullName>
    </submittedName>
</protein>
<dbReference type="STRING" id="632773.BBEV_1510"/>
<dbReference type="Pfam" id="PF01734">
    <property type="entry name" value="Patatin"/>
    <property type="match status" value="1"/>
</dbReference>
<dbReference type="Proteomes" id="UP000094463">
    <property type="component" value="Chromosome"/>
</dbReference>
<dbReference type="PANTHER" id="PTHR14226:SF25">
    <property type="entry name" value="PHOSPHOESTERASE"/>
    <property type="match status" value="1"/>
</dbReference>
<organism evidence="6 7">
    <name type="scientific">Salisediminibacterium beveridgei</name>
    <dbReference type="NCBI Taxonomy" id="632773"/>
    <lineage>
        <taxon>Bacteria</taxon>
        <taxon>Bacillati</taxon>
        <taxon>Bacillota</taxon>
        <taxon>Bacilli</taxon>
        <taxon>Bacillales</taxon>
        <taxon>Bacillaceae</taxon>
        <taxon>Salisediminibacterium</taxon>
    </lineage>
</organism>
<evidence type="ECO:0000313" key="6">
    <source>
        <dbReference type="EMBL" id="AOM82873.1"/>
    </source>
</evidence>
<dbReference type="KEGG" id="bbev:BBEV_1510"/>
<dbReference type="EMBL" id="CP012502">
    <property type="protein sequence ID" value="AOM82873.1"/>
    <property type="molecule type" value="Genomic_DNA"/>
</dbReference>
<dbReference type="InterPro" id="IPR016035">
    <property type="entry name" value="Acyl_Trfase/lysoPLipase"/>
</dbReference>
<sequence length="284" mass="32407">MNQTGLVLEGGGLRGVYTAGILEYFLKSGLSFPSVVGVSAGACNASSYISRQEKRNYAVTVGYAGHPDYISFKRFFSHGELFNMDLIFDKIPHQEHPFDYDRFYNSDQLLYTGVTDCVTGETVYYEKNEVKGDIITILRASSSLPMIAPIVRYDGRDYLDGGISDPIPINQSIKTGNQKHVIVLTQEKGYQKQQTKRGMLYFSRKYRDYPGLVDVVKRRYQIYNGLLRQVERMEEEGSAFVFRPDNLQGVKRLEKDAAKLDELYQHGMEHAKARSEELQRFINS</sequence>
<dbReference type="SUPFAM" id="SSF52151">
    <property type="entry name" value="FabD/lysophospholipase-like"/>
    <property type="match status" value="1"/>
</dbReference>
<keyword evidence="3 4" id="KW-0443">Lipid metabolism</keyword>
<dbReference type="InterPro" id="IPR050301">
    <property type="entry name" value="NTE"/>
</dbReference>
<dbReference type="PATRIC" id="fig|632773.3.peg.1588"/>
<feature type="active site" description="Proton acceptor" evidence="4">
    <location>
        <position position="160"/>
    </location>
</feature>
<evidence type="ECO:0000313" key="7">
    <source>
        <dbReference type="Proteomes" id="UP000094463"/>
    </source>
</evidence>
<dbReference type="PANTHER" id="PTHR14226">
    <property type="entry name" value="NEUROPATHY TARGET ESTERASE/SWISS CHEESE D.MELANOGASTER"/>
    <property type="match status" value="1"/>
</dbReference>
<evidence type="ECO:0000256" key="4">
    <source>
        <dbReference type="PROSITE-ProRule" id="PRU01161"/>
    </source>
</evidence>
<feature type="short sequence motif" description="GXSXG" evidence="4">
    <location>
        <begin position="37"/>
        <end position="41"/>
    </location>
</feature>
<dbReference type="Pfam" id="PF19890">
    <property type="entry name" value="DUF6363"/>
    <property type="match status" value="1"/>
</dbReference>
<dbReference type="GO" id="GO:0016042">
    <property type="term" value="P:lipid catabolic process"/>
    <property type="evidence" value="ECO:0007669"/>
    <property type="project" value="UniProtKB-UniRule"/>
</dbReference>
<dbReference type="AlphaFoldDB" id="A0A1D7QV33"/>
<dbReference type="OrthoDB" id="9802424at2"/>
<evidence type="ECO:0000256" key="3">
    <source>
        <dbReference type="ARBA" id="ARBA00023098"/>
    </source>
</evidence>
<evidence type="ECO:0000259" key="5">
    <source>
        <dbReference type="PROSITE" id="PS51635"/>
    </source>
</evidence>
<evidence type="ECO:0000256" key="2">
    <source>
        <dbReference type="ARBA" id="ARBA00022963"/>
    </source>
</evidence>
<dbReference type="InterPro" id="IPR037483">
    <property type="entry name" value="YjjU-like"/>
</dbReference>
<keyword evidence="1 4" id="KW-0378">Hydrolase</keyword>
<accession>A0A1D7QV33</accession>
<feature type="short sequence motif" description="GXGXXG" evidence="4">
    <location>
        <begin position="10"/>
        <end position="15"/>
    </location>
</feature>
<name>A0A1D7QV33_9BACI</name>
<dbReference type="PROSITE" id="PS51635">
    <property type="entry name" value="PNPLA"/>
    <property type="match status" value="1"/>
</dbReference>
<dbReference type="RefSeq" id="WP_084007287.1">
    <property type="nucleotide sequence ID" value="NZ_CP012502.1"/>
</dbReference>
<reference evidence="6 7" key="1">
    <citation type="submission" date="2015-08" db="EMBL/GenBank/DDBJ databases">
        <title>The complete genome sequence of Bacillus beveridgei MLTeJB.</title>
        <authorList>
            <person name="Hanson T.E."/>
            <person name="Mesa C."/>
            <person name="Basesman S.M."/>
            <person name="Oremland R.S."/>
        </authorList>
    </citation>
    <scope>NUCLEOTIDE SEQUENCE [LARGE SCALE GENOMIC DNA]</scope>
    <source>
        <strain evidence="6 7">MLTeJB</strain>
    </source>
</reference>
<feature type="domain" description="PNPLA" evidence="5">
    <location>
        <begin position="6"/>
        <end position="173"/>
    </location>
</feature>
<keyword evidence="7" id="KW-1185">Reference proteome</keyword>
<feature type="short sequence motif" description="DGA/G" evidence="4">
    <location>
        <begin position="160"/>
        <end position="162"/>
    </location>
</feature>
<keyword evidence="2 4" id="KW-0442">Lipid degradation</keyword>
<dbReference type="InterPro" id="IPR002641">
    <property type="entry name" value="PNPLA_dom"/>
</dbReference>
<proteinExistence type="predicted"/>
<dbReference type="Gene3D" id="3.40.1090.10">
    <property type="entry name" value="Cytosolic phospholipase A2 catalytic domain"/>
    <property type="match status" value="2"/>
</dbReference>
<dbReference type="GO" id="GO:0016787">
    <property type="term" value="F:hydrolase activity"/>
    <property type="evidence" value="ECO:0007669"/>
    <property type="project" value="UniProtKB-UniRule"/>
</dbReference>